<dbReference type="RefSeq" id="WP_123691019.1">
    <property type="nucleotide sequence ID" value="NZ_AP019700.1"/>
</dbReference>
<dbReference type="Gene3D" id="1.10.150.240">
    <property type="entry name" value="Putative phosphatase, domain 2"/>
    <property type="match status" value="1"/>
</dbReference>
<organism evidence="1 2">
    <name type="scientific">Stella humosa</name>
    <dbReference type="NCBI Taxonomy" id="94"/>
    <lineage>
        <taxon>Bacteria</taxon>
        <taxon>Pseudomonadati</taxon>
        <taxon>Pseudomonadota</taxon>
        <taxon>Alphaproteobacteria</taxon>
        <taxon>Rhodospirillales</taxon>
        <taxon>Stellaceae</taxon>
        <taxon>Stella</taxon>
    </lineage>
</organism>
<protein>
    <submittedName>
        <fullName evidence="1">HAD superfamily hydrolase (TIGR01509 family)</fullName>
    </submittedName>
</protein>
<accession>A0A3N1LIU5</accession>
<dbReference type="InterPro" id="IPR023198">
    <property type="entry name" value="PGP-like_dom2"/>
</dbReference>
<dbReference type="OrthoDB" id="9797743at2"/>
<dbReference type="AlphaFoldDB" id="A0A3N1LIU5"/>
<reference evidence="1 2" key="1">
    <citation type="submission" date="2018-11" db="EMBL/GenBank/DDBJ databases">
        <title>Genomic Encyclopedia of Type Strains, Phase IV (KMG-IV): sequencing the most valuable type-strain genomes for metagenomic binning, comparative biology and taxonomic classification.</title>
        <authorList>
            <person name="Goeker M."/>
        </authorList>
    </citation>
    <scope>NUCLEOTIDE SEQUENCE [LARGE SCALE GENOMIC DNA]</scope>
    <source>
        <strain evidence="1 2">DSM 5900</strain>
    </source>
</reference>
<proteinExistence type="predicted"/>
<dbReference type="Pfam" id="PF13419">
    <property type="entry name" value="HAD_2"/>
    <property type="match status" value="1"/>
</dbReference>
<dbReference type="Proteomes" id="UP000278222">
    <property type="component" value="Unassembled WGS sequence"/>
</dbReference>
<comment type="caution">
    <text evidence="1">The sequence shown here is derived from an EMBL/GenBank/DDBJ whole genome shotgun (WGS) entry which is preliminary data.</text>
</comment>
<dbReference type="Gene3D" id="3.40.50.1000">
    <property type="entry name" value="HAD superfamily/HAD-like"/>
    <property type="match status" value="1"/>
</dbReference>
<sequence length="224" mass="23394">MLVIFDCDGVLIDSELIYAEVDAVFLVEFGFAAVPAELARRFSGIPGRDVWRVLADDHGFAIPDGHFERLREASHQRFAADLAAIAGAADTVRALGAMGHETCVASSTGLESLRRNLTTAGLIDLFGPSVFSASQVKRGKPAPDVFLFAASQMGVDPADCLVIEDSVAGTTAARRAGMAVVGFTGGAHADVELGHRLRAAGAHEVHPTMLGLAEWLGATAIAPA</sequence>
<dbReference type="PANTHER" id="PTHR18901">
    <property type="entry name" value="2-DEOXYGLUCOSE-6-PHOSPHATE PHOSPHATASE 2"/>
    <property type="match status" value="1"/>
</dbReference>
<dbReference type="NCBIfam" id="TIGR01509">
    <property type="entry name" value="HAD-SF-IA-v3"/>
    <property type="match status" value="1"/>
</dbReference>
<gene>
    <name evidence="1" type="ORF">EDC65_3137</name>
</gene>
<dbReference type="InterPro" id="IPR006439">
    <property type="entry name" value="HAD-SF_hydro_IA"/>
</dbReference>
<dbReference type="SFLD" id="SFLDG01129">
    <property type="entry name" value="C1.5:_HAD__Beta-PGM__Phosphata"/>
    <property type="match status" value="1"/>
</dbReference>
<evidence type="ECO:0000313" key="2">
    <source>
        <dbReference type="Proteomes" id="UP000278222"/>
    </source>
</evidence>
<dbReference type="SFLD" id="SFLDS00003">
    <property type="entry name" value="Haloacid_Dehalogenase"/>
    <property type="match status" value="1"/>
</dbReference>
<dbReference type="InterPro" id="IPR023214">
    <property type="entry name" value="HAD_sf"/>
</dbReference>
<keyword evidence="1" id="KW-0378">Hydrolase</keyword>
<dbReference type="InterPro" id="IPR036412">
    <property type="entry name" value="HAD-like_sf"/>
</dbReference>
<dbReference type="GO" id="GO:0016787">
    <property type="term" value="F:hydrolase activity"/>
    <property type="evidence" value="ECO:0007669"/>
    <property type="project" value="UniProtKB-KW"/>
</dbReference>
<keyword evidence="2" id="KW-1185">Reference proteome</keyword>
<dbReference type="EMBL" id="RJKX01000014">
    <property type="protein sequence ID" value="ROP91272.1"/>
    <property type="molecule type" value="Genomic_DNA"/>
</dbReference>
<dbReference type="PANTHER" id="PTHR18901:SF38">
    <property type="entry name" value="PSEUDOURIDINE-5'-PHOSPHATASE"/>
    <property type="match status" value="1"/>
</dbReference>
<name>A0A3N1LIU5_9PROT</name>
<dbReference type="InterPro" id="IPR041492">
    <property type="entry name" value="HAD_2"/>
</dbReference>
<dbReference type="SUPFAM" id="SSF56784">
    <property type="entry name" value="HAD-like"/>
    <property type="match status" value="1"/>
</dbReference>
<evidence type="ECO:0000313" key="1">
    <source>
        <dbReference type="EMBL" id="ROP91272.1"/>
    </source>
</evidence>